<dbReference type="SUPFAM" id="SSF49842">
    <property type="entry name" value="TNF-like"/>
    <property type="match status" value="1"/>
</dbReference>
<keyword evidence="2" id="KW-0812">Transmembrane</keyword>
<dbReference type="OrthoDB" id="8667946at2759"/>
<dbReference type="Gene3D" id="2.60.120.40">
    <property type="match status" value="1"/>
</dbReference>
<proteinExistence type="inferred from homology"/>
<evidence type="ECO:0000256" key="1">
    <source>
        <dbReference type="ARBA" id="ARBA00008670"/>
    </source>
</evidence>
<protein>
    <recommendedName>
        <fullName evidence="3">THD domain-containing protein</fullName>
    </recommendedName>
</protein>
<accession>A0A8C4ELI2</accession>
<reference evidence="4" key="1">
    <citation type="submission" date="2025-08" db="UniProtKB">
        <authorList>
            <consortium name="Ensembl"/>
        </authorList>
    </citation>
    <scope>IDENTIFICATION</scope>
</reference>
<feature type="transmembrane region" description="Helical" evidence="2">
    <location>
        <begin position="31"/>
        <end position="52"/>
    </location>
</feature>
<evidence type="ECO:0000313" key="5">
    <source>
        <dbReference type="Proteomes" id="UP000694389"/>
    </source>
</evidence>
<dbReference type="PROSITE" id="PS50049">
    <property type="entry name" value="THD_2"/>
    <property type="match status" value="1"/>
</dbReference>
<dbReference type="GO" id="GO:0016020">
    <property type="term" value="C:membrane"/>
    <property type="evidence" value="ECO:0007669"/>
    <property type="project" value="InterPro"/>
</dbReference>
<dbReference type="Pfam" id="PF00229">
    <property type="entry name" value="TNF"/>
    <property type="match status" value="1"/>
</dbReference>
<dbReference type="AlphaFoldDB" id="A0A8C4ELI2"/>
<comment type="similarity">
    <text evidence="1">Belongs to the tumor necrosis factor family.</text>
</comment>
<gene>
    <name evidence="4" type="primary">LOC127367333</name>
</gene>
<dbReference type="Ensembl" id="ENSDLAT00005022459.2">
    <property type="protein sequence ID" value="ENSDLAP00005020965.2"/>
    <property type="gene ID" value="ENSDLAG00005009718.2"/>
</dbReference>
<name>A0A8C4ELI2_DICLA</name>
<evidence type="ECO:0000313" key="4">
    <source>
        <dbReference type="Ensembl" id="ENSDLAP00005020965.2"/>
    </source>
</evidence>
<evidence type="ECO:0000256" key="2">
    <source>
        <dbReference type="SAM" id="Phobius"/>
    </source>
</evidence>
<feature type="domain" description="THD" evidence="3">
    <location>
        <begin position="78"/>
        <end position="213"/>
    </location>
</feature>
<dbReference type="GeneID" id="127367333"/>
<keyword evidence="2" id="KW-0472">Membrane</keyword>
<dbReference type="RefSeq" id="XP_051263054.1">
    <property type="nucleotide sequence ID" value="XM_051407094.1"/>
</dbReference>
<keyword evidence="5" id="KW-1185">Reference proteome</keyword>
<reference evidence="4" key="2">
    <citation type="submission" date="2025-09" db="UniProtKB">
        <authorList>
            <consortium name="Ensembl"/>
        </authorList>
    </citation>
    <scope>IDENTIFICATION</scope>
</reference>
<dbReference type="OMA" id="TFWGAFQ"/>
<sequence>MSLTQKQQMNLDTESAAHTGMECQSRSSHKYLLLQVWCGLLTVTMVVMAVFLTSIKTKSTQDEVSTLKPDVSTTGNTIAGPLKSIGSSFSYIQLISPDMHSWQNDIQTPKCQSCHLDLRDNFIFCMKDSLYFIYAQVTFSKHANKSQSKSVILKKNASFGRRERILVEGTLPHTTEGSVWVAKIVKLTEGDSVSINITDYFRTYSTFWGAYELHSGV</sequence>
<keyword evidence="2" id="KW-1133">Transmembrane helix</keyword>
<organism evidence="4 5">
    <name type="scientific">Dicentrarchus labrax</name>
    <name type="common">European seabass</name>
    <name type="synonym">Morone labrax</name>
    <dbReference type="NCBI Taxonomy" id="13489"/>
    <lineage>
        <taxon>Eukaryota</taxon>
        <taxon>Metazoa</taxon>
        <taxon>Chordata</taxon>
        <taxon>Craniata</taxon>
        <taxon>Vertebrata</taxon>
        <taxon>Euteleostomi</taxon>
        <taxon>Actinopterygii</taxon>
        <taxon>Neopterygii</taxon>
        <taxon>Teleostei</taxon>
        <taxon>Neoteleostei</taxon>
        <taxon>Acanthomorphata</taxon>
        <taxon>Eupercaria</taxon>
        <taxon>Moronidae</taxon>
        <taxon>Dicentrarchus</taxon>
    </lineage>
</organism>
<dbReference type="GO" id="GO:0006955">
    <property type="term" value="P:immune response"/>
    <property type="evidence" value="ECO:0007669"/>
    <property type="project" value="InterPro"/>
</dbReference>
<dbReference type="Proteomes" id="UP000694389">
    <property type="component" value="Unassembled WGS sequence"/>
</dbReference>
<evidence type="ECO:0000259" key="3">
    <source>
        <dbReference type="PROSITE" id="PS50049"/>
    </source>
</evidence>
<dbReference type="InterPro" id="IPR008983">
    <property type="entry name" value="Tumour_necrosis_fac-like_dom"/>
</dbReference>
<dbReference type="InterPro" id="IPR006052">
    <property type="entry name" value="TNF_dom"/>
</dbReference>
<dbReference type="GO" id="GO:0005164">
    <property type="term" value="F:tumor necrosis factor receptor binding"/>
    <property type="evidence" value="ECO:0007669"/>
    <property type="project" value="InterPro"/>
</dbReference>
<dbReference type="GeneTree" id="ENSGT00940000171828"/>